<dbReference type="PANTHER" id="PTHR43546">
    <property type="entry name" value="UPF0173 METAL-DEPENDENT HYDROLASE MJ1163-RELATED"/>
    <property type="match status" value="1"/>
</dbReference>
<proteinExistence type="predicted"/>
<dbReference type="SUPFAM" id="SSF56281">
    <property type="entry name" value="Metallo-hydrolase/oxidoreductase"/>
    <property type="match status" value="1"/>
</dbReference>
<reference evidence="4" key="1">
    <citation type="submission" date="2020-01" db="EMBL/GenBank/DDBJ databases">
        <title>'Steroidobacter agaridevorans' sp. nov., agar-degrading bacteria isolated from rhizosphere soils.</title>
        <authorList>
            <person name="Ikenaga M."/>
            <person name="Kataoka M."/>
            <person name="Murouchi A."/>
            <person name="Katsuragi S."/>
            <person name="Sakai M."/>
        </authorList>
    </citation>
    <scope>NUCLEOTIDE SEQUENCE [LARGE SCALE GENOMIC DNA]</scope>
    <source>
        <strain evidence="4">YU21-B</strain>
    </source>
</reference>
<dbReference type="InterPro" id="IPR036866">
    <property type="entry name" value="RibonucZ/Hydroxyglut_hydro"/>
</dbReference>
<feature type="domain" description="Metallo-beta-lactamase" evidence="2">
    <location>
        <begin position="35"/>
        <end position="259"/>
    </location>
</feature>
<dbReference type="CDD" id="cd06262">
    <property type="entry name" value="metallo-hydrolase-like_MBL-fold"/>
    <property type="match status" value="1"/>
</dbReference>
<evidence type="ECO:0000256" key="1">
    <source>
        <dbReference type="SAM" id="SignalP"/>
    </source>
</evidence>
<keyword evidence="1" id="KW-0732">Signal</keyword>
<dbReference type="RefSeq" id="WP_161816506.1">
    <property type="nucleotide sequence ID" value="NZ_BLJN01000012.1"/>
</dbReference>
<organism evidence="3 4">
    <name type="scientific">Steroidobacter agaridevorans</name>
    <dbReference type="NCBI Taxonomy" id="2695856"/>
    <lineage>
        <taxon>Bacteria</taxon>
        <taxon>Pseudomonadati</taxon>
        <taxon>Pseudomonadota</taxon>
        <taxon>Gammaproteobacteria</taxon>
        <taxon>Steroidobacterales</taxon>
        <taxon>Steroidobacteraceae</taxon>
        <taxon>Steroidobacter</taxon>
    </lineage>
</organism>
<dbReference type="SMART" id="SM00849">
    <property type="entry name" value="Lactamase_B"/>
    <property type="match status" value="1"/>
</dbReference>
<sequence length="316" mass="35085">MQSFRRLSGLIFLCLVAIAAEADEAPGTLRLKYLGAAGWELQSNGLIVLVDPYISRIKYDGEGQKDDPRKDFALTDAPESDVELIDKIITKADFILVHHTHPDHVMDVPYIARKTGAKVIGTETTKNLLRAAGVPERQLYAVQGGEDYRFGRFSVRVIPSLHSALNEKRYFDSKRHGADFKGPLRLEHFIEGGSLMFLCRINGAEVLTMGSMNFIENELRDVRPDILLAGAGSSRTEIFKYTERLLAVTGLPRVVIPTHWDNFTVPYENQAAHAQARKEKADPFIAEVAAASPQSRAIVPIHLGTITFRSGSITQE</sequence>
<dbReference type="InterPro" id="IPR050114">
    <property type="entry name" value="UPF0173_UPF0282_UlaG_hydrolase"/>
</dbReference>
<dbReference type="InterPro" id="IPR001279">
    <property type="entry name" value="Metallo-B-lactamas"/>
</dbReference>
<dbReference type="Pfam" id="PF13483">
    <property type="entry name" value="Lactamase_B_3"/>
    <property type="match status" value="1"/>
</dbReference>
<comment type="caution">
    <text evidence="3">The sequence shown here is derived from an EMBL/GenBank/DDBJ whole genome shotgun (WGS) entry which is preliminary data.</text>
</comment>
<dbReference type="AlphaFoldDB" id="A0A829YNK8"/>
<evidence type="ECO:0000259" key="2">
    <source>
        <dbReference type="SMART" id="SM00849"/>
    </source>
</evidence>
<dbReference type="PANTHER" id="PTHR43546:SF3">
    <property type="entry name" value="UPF0173 METAL-DEPENDENT HYDROLASE MJ1163"/>
    <property type="match status" value="1"/>
</dbReference>
<keyword evidence="4" id="KW-1185">Reference proteome</keyword>
<name>A0A829YNK8_9GAMM</name>
<accession>A0A829YNK8</accession>
<gene>
    <name evidence="3" type="ORF">GCM10011487_69270</name>
</gene>
<dbReference type="Gene3D" id="3.60.15.10">
    <property type="entry name" value="Ribonuclease Z/Hydroxyacylglutathione hydrolase-like"/>
    <property type="match status" value="1"/>
</dbReference>
<protein>
    <recommendedName>
        <fullName evidence="2">Metallo-beta-lactamase domain-containing protein</fullName>
    </recommendedName>
</protein>
<evidence type="ECO:0000313" key="4">
    <source>
        <dbReference type="Proteomes" id="UP000445000"/>
    </source>
</evidence>
<dbReference type="EMBL" id="BLJN01000012">
    <property type="protein sequence ID" value="GFE84927.1"/>
    <property type="molecule type" value="Genomic_DNA"/>
</dbReference>
<feature type="signal peptide" evidence="1">
    <location>
        <begin position="1"/>
        <end position="22"/>
    </location>
</feature>
<evidence type="ECO:0000313" key="3">
    <source>
        <dbReference type="EMBL" id="GFE84927.1"/>
    </source>
</evidence>
<dbReference type="Proteomes" id="UP000445000">
    <property type="component" value="Unassembled WGS sequence"/>
</dbReference>
<feature type="chain" id="PRO_5032836274" description="Metallo-beta-lactamase domain-containing protein" evidence="1">
    <location>
        <begin position="23"/>
        <end position="316"/>
    </location>
</feature>